<evidence type="ECO:0000256" key="2">
    <source>
        <dbReference type="ARBA" id="ARBA00023163"/>
    </source>
</evidence>
<feature type="compositionally biased region" description="Basic and acidic residues" evidence="3">
    <location>
        <begin position="137"/>
        <end position="149"/>
    </location>
</feature>
<reference evidence="4" key="2">
    <citation type="submission" date="2022-05" db="EMBL/GenBank/DDBJ databases">
        <authorList>
            <person name="Kim J.-S."/>
            <person name="Lee K."/>
            <person name="Suh M."/>
            <person name="Eom M."/>
            <person name="Kim J.-S."/>
            <person name="Kim D.-S."/>
            <person name="Ko S.-H."/>
            <person name="Shin Y."/>
            <person name="Lee J.-S."/>
        </authorList>
    </citation>
    <scope>NUCLEOTIDE SEQUENCE</scope>
    <source>
        <strain evidence="4">N237</strain>
    </source>
</reference>
<dbReference type="Proteomes" id="UP001056336">
    <property type="component" value="Chromosome"/>
</dbReference>
<organism evidence="4 5">
    <name type="scientific">Jatrophihabitans telluris</name>
    <dbReference type="NCBI Taxonomy" id="2038343"/>
    <lineage>
        <taxon>Bacteria</taxon>
        <taxon>Bacillati</taxon>
        <taxon>Actinomycetota</taxon>
        <taxon>Actinomycetes</taxon>
        <taxon>Jatrophihabitantales</taxon>
        <taxon>Jatrophihabitantaceae</taxon>
        <taxon>Jatrophihabitans</taxon>
    </lineage>
</organism>
<sequence>MSMPSVFGLPHLSEDAVAAFADGVLSPAATARAERHCAECAECADAVRGQRETAMMLRSAVAPPLPSGLLDRLAGLPMSAPLPPTSHGLPTALGPDGTAMYVAHDPSGRLAARQERHDEQNGRGGGQAHSRSPHRSGHSEDESGSDGHHRPGAASFAAHPFLRRGALPVGLIAAAGAVVAAGALGSHTSTVYGPTGRTGPAANVVGVVNPGTVTLPSFSRGATPAPRAHRIP</sequence>
<dbReference type="RefSeq" id="WP_249770447.1">
    <property type="nucleotide sequence ID" value="NZ_CP097332.1"/>
</dbReference>
<dbReference type="EMBL" id="CP097332">
    <property type="protein sequence ID" value="UQX87684.1"/>
    <property type="molecule type" value="Genomic_DNA"/>
</dbReference>
<proteinExistence type="predicted"/>
<keyword evidence="5" id="KW-1185">Reference proteome</keyword>
<protein>
    <recommendedName>
        <fullName evidence="6">Zinc-finger domain-containing protein</fullName>
    </recommendedName>
</protein>
<dbReference type="InterPro" id="IPR041916">
    <property type="entry name" value="Anti_sigma_zinc_sf"/>
</dbReference>
<evidence type="ECO:0000256" key="3">
    <source>
        <dbReference type="SAM" id="MobiDB-lite"/>
    </source>
</evidence>
<evidence type="ECO:0000313" key="5">
    <source>
        <dbReference type="Proteomes" id="UP001056336"/>
    </source>
</evidence>
<evidence type="ECO:0000256" key="1">
    <source>
        <dbReference type="ARBA" id="ARBA00023015"/>
    </source>
</evidence>
<feature type="compositionally biased region" description="Basic and acidic residues" evidence="3">
    <location>
        <begin position="112"/>
        <end position="121"/>
    </location>
</feature>
<feature type="region of interest" description="Disordered" evidence="3">
    <location>
        <begin position="81"/>
        <end position="153"/>
    </location>
</feature>
<reference evidence="4" key="1">
    <citation type="journal article" date="2018" name="Int. J. Syst. Evol. Microbiol.">
        <title>Jatrophihabitans telluris sp. nov., isolated from sediment soil of lava forest wetlands and the emended description of the genus Jatrophihabitans.</title>
        <authorList>
            <person name="Lee K.C."/>
            <person name="Suh M.K."/>
            <person name="Eom M.K."/>
            <person name="Kim K.K."/>
            <person name="Kim J.S."/>
            <person name="Kim D.S."/>
            <person name="Ko S.H."/>
            <person name="Shin Y.K."/>
            <person name="Lee J.S."/>
        </authorList>
    </citation>
    <scope>NUCLEOTIDE SEQUENCE</scope>
    <source>
        <strain evidence="4">N237</strain>
    </source>
</reference>
<keyword evidence="2" id="KW-0804">Transcription</keyword>
<evidence type="ECO:0000313" key="4">
    <source>
        <dbReference type="EMBL" id="UQX87684.1"/>
    </source>
</evidence>
<name>A0ABY4QXQ4_9ACTN</name>
<gene>
    <name evidence="4" type="ORF">M6D93_15440</name>
</gene>
<evidence type="ECO:0008006" key="6">
    <source>
        <dbReference type="Google" id="ProtNLM"/>
    </source>
</evidence>
<accession>A0ABY4QXQ4</accession>
<keyword evidence="1" id="KW-0805">Transcription regulation</keyword>
<dbReference type="Gene3D" id="1.10.10.1320">
    <property type="entry name" value="Anti-sigma factor, zinc-finger domain"/>
    <property type="match status" value="1"/>
</dbReference>